<feature type="active site" description="Charge relay system" evidence="1">
    <location>
        <position position="301"/>
    </location>
</feature>
<dbReference type="eggNOG" id="COG3458">
    <property type="taxonomic scope" value="Bacteria"/>
</dbReference>
<name>B1VSW0_STRGG</name>
<dbReference type="GO" id="GO:0052689">
    <property type="term" value="F:carboxylic ester hydrolase activity"/>
    <property type="evidence" value="ECO:0007669"/>
    <property type="project" value="TreeGrafter"/>
</dbReference>
<evidence type="ECO:0000313" key="4">
    <source>
        <dbReference type="EMBL" id="BAG17664.1"/>
    </source>
</evidence>
<dbReference type="GO" id="GO:0005976">
    <property type="term" value="P:polysaccharide metabolic process"/>
    <property type="evidence" value="ECO:0007669"/>
    <property type="project" value="TreeGrafter"/>
</dbReference>
<protein>
    <submittedName>
        <fullName evidence="4">Deacetylase</fullName>
    </submittedName>
</protein>
<dbReference type="Pfam" id="PF05448">
    <property type="entry name" value="AXE1"/>
    <property type="match status" value="1"/>
</dbReference>
<evidence type="ECO:0000256" key="1">
    <source>
        <dbReference type="PIRSR" id="PIRSR639069-1"/>
    </source>
</evidence>
<evidence type="ECO:0000259" key="3">
    <source>
        <dbReference type="Pfam" id="PF05448"/>
    </source>
</evidence>
<feature type="domain" description="Acetyl xylan esterase" evidence="3">
    <location>
        <begin position="62"/>
        <end position="329"/>
    </location>
</feature>
<dbReference type="PANTHER" id="PTHR40111">
    <property type="entry name" value="CEPHALOSPORIN-C DEACETYLASE"/>
    <property type="match status" value="1"/>
</dbReference>
<feature type="active site" description="Charge relay system" evidence="1">
    <location>
        <position position="332"/>
    </location>
</feature>
<proteinExistence type="predicted"/>
<organism evidence="4 5">
    <name type="scientific">Streptomyces griseus subsp. griseus (strain JCM 4626 / CBS 651.72 / NBRC 13350 / KCC S-0626 / ISP 5235)</name>
    <dbReference type="NCBI Taxonomy" id="455632"/>
    <lineage>
        <taxon>Bacteria</taxon>
        <taxon>Bacillati</taxon>
        <taxon>Actinomycetota</taxon>
        <taxon>Actinomycetes</taxon>
        <taxon>Kitasatosporales</taxon>
        <taxon>Streptomycetaceae</taxon>
        <taxon>Streptomyces</taxon>
    </lineage>
</organism>
<dbReference type="EMBL" id="AP009493">
    <property type="protein sequence ID" value="BAG17664.1"/>
    <property type="molecule type" value="Genomic_DNA"/>
</dbReference>
<dbReference type="Gene3D" id="3.40.50.1820">
    <property type="entry name" value="alpha/beta hydrolase"/>
    <property type="match status" value="1"/>
</dbReference>
<reference evidence="5" key="1">
    <citation type="journal article" date="2008" name="J. Bacteriol.">
        <title>Genome sequence of the streptomycin-producing microorganism Streptomyces griseus IFO 13350.</title>
        <authorList>
            <person name="Ohnishi Y."/>
            <person name="Ishikawa J."/>
            <person name="Hara H."/>
            <person name="Suzuki H."/>
            <person name="Ikenoya M."/>
            <person name="Ikeda H."/>
            <person name="Yamashita A."/>
            <person name="Hattori M."/>
            <person name="Horinouchi S."/>
        </authorList>
    </citation>
    <scope>NUCLEOTIDE SEQUENCE [LARGE SCALE GENOMIC DNA]</scope>
    <source>
        <strain evidence="5">JCM 4626 / NBRC 13350</strain>
    </source>
</reference>
<dbReference type="Proteomes" id="UP000001685">
    <property type="component" value="Chromosome"/>
</dbReference>
<accession>B1VSW0</accession>
<dbReference type="AlphaFoldDB" id="B1VSW0"/>
<dbReference type="InterPro" id="IPR029058">
    <property type="entry name" value="AB_hydrolase_fold"/>
</dbReference>
<gene>
    <name evidence="4" type="ordered locus">SGR_835</name>
</gene>
<dbReference type="PANTHER" id="PTHR40111:SF1">
    <property type="entry name" value="CEPHALOSPORIN-C DEACETYLASE"/>
    <property type="match status" value="1"/>
</dbReference>
<dbReference type="InterPro" id="IPR039069">
    <property type="entry name" value="CE7"/>
</dbReference>
<feature type="active site" description="Nucleophile" evidence="1">
    <location>
        <position position="219"/>
    </location>
</feature>
<dbReference type="SUPFAM" id="SSF53474">
    <property type="entry name" value="alpha/beta-Hydrolases"/>
    <property type="match status" value="1"/>
</dbReference>
<evidence type="ECO:0000313" key="5">
    <source>
        <dbReference type="Proteomes" id="UP000001685"/>
    </source>
</evidence>
<sequence length="354" mass="37650">MHRAEIGRGRACDHLVTEQGETLSTHPLTSDGTGLHPLHHTFPFDPTHGHDLPRLLTVEAPPGPEDFADFWRERHARALRVDPAPRIEGPWTTVDGVRVADISYTSVDGVRIGGWLTVPADGHVTRGCVSTHGYGGRAAPDPRQAPPGTATIWPCLRGLGTRSLLPGVAPRSAGHVLHGIEARESYVIGGCVADVWCAATALSSLVPETSGRLTYLGTSFGGGIGALALPWDDRFRAAGLTVPTFGNHPLRVTLPCTGSGESVRARLAEDPSVLDVLAYFDAATAARHLRIPVHVGAALFDPSVPPPGQFAVHNALAGPRELVVLRAGHFDHPGERAETAALEEAQRQFLSLRT</sequence>
<feature type="binding site" evidence="2">
    <location>
        <position position="134"/>
    </location>
    <ligand>
        <name>substrate</name>
    </ligand>
</feature>
<dbReference type="HOGENOM" id="CLU_871183_0_0_11"/>
<evidence type="ECO:0000256" key="2">
    <source>
        <dbReference type="PIRSR" id="PIRSR639069-2"/>
    </source>
</evidence>
<dbReference type="ESTHER" id="strgg-b1vsw0">
    <property type="family name" value="Acetyl-esterase_deacetylase"/>
</dbReference>
<dbReference type="InterPro" id="IPR008391">
    <property type="entry name" value="AXE1_dom"/>
</dbReference>
<dbReference type="KEGG" id="sgr:SGR_835"/>